<dbReference type="AlphaFoldDB" id="A0A540X6Q8"/>
<dbReference type="PANTHER" id="PTHR33164:SF43">
    <property type="entry name" value="HTH-TYPE TRANSCRIPTIONAL REPRESSOR YETL"/>
    <property type="match status" value="1"/>
</dbReference>
<dbReference type="InterPro" id="IPR011991">
    <property type="entry name" value="ArsR-like_HTH"/>
</dbReference>
<feature type="domain" description="HTH marR-type" evidence="1">
    <location>
        <begin position="11"/>
        <end position="147"/>
    </location>
</feature>
<dbReference type="PANTHER" id="PTHR33164">
    <property type="entry name" value="TRANSCRIPTIONAL REGULATOR, MARR FAMILY"/>
    <property type="match status" value="1"/>
</dbReference>
<organism evidence="3 4">
    <name type="scientific">Myxococcus llanfairpwllgwyngyllgogerychwyrndrobwllllantysiliogogogochensis</name>
    <dbReference type="NCBI Taxonomy" id="2590453"/>
    <lineage>
        <taxon>Bacteria</taxon>
        <taxon>Pseudomonadati</taxon>
        <taxon>Myxococcota</taxon>
        <taxon>Myxococcia</taxon>
        <taxon>Myxococcales</taxon>
        <taxon>Cystobacterineae</taxon>
        <taxon>Myxococcaceae</taxon>
        <taxon>Myxococcus</taxon>
    </lineage>
</organism>
<dbReference type="GO" id="GO:0003700">
    <property type="term" value="F:DNA-binding transcription factor activity"/>
    <property type="evidence" value="ECO:0007669"/>
    <property type="project" value="InterPro"/>
</dbReference>
<dbReference type="OrthoDB" id="1431064at2"/>
<sequence length="331" mass="36458">MEVDLLAGLGVGFLGSRLKRLAERMQADAAEVARSLDLPVQPAQMSMLMTLRLHGPMTVGELAERLRVAQPTVTRALGTLEDFVEVRRSPDDQRAKRLALTEKGEALMVRVQTQLLPRIEPAAASLVEGLSGDFMQGLTRVEARLAESSLLSRSEAAGPPAMWARDFSDDLAEAFHRINAEWIQDMFTLEENDIALLSKPRELILDKGGVVLFAETPRLGVVGTCALMVSKDGWVELTKMGVLKSARGLKVGEFLLAKTLQRASSLGFDKVYLLTNKKCAPAIHLYEKLGFVHDAEIMRLFGARYARCDVAMSYRPRGDLNPLPPSSQRES</sequence>
<dbReference type="InterPro" id="IPR036390">
    <property type="entry name" value="WH_DNA-bd_sf"/>
</dbReference>
<accession>A0A540X6Q8</accession>
<name>A0A540X6Q8_9BACT</name>
<evidence type="ECO:0000313" key="4">
    <source>
        <dbReference type="Proteomes" id="UP000315369"/>
    </source>
</evidence>
<dbReference type="InterPro" id="IPR016181">
    <property type="entry name" value="Acyl_CoA_acyltransferase"/>
</dbReference>
<dbReference type="Gene3D" id="3.40.630.30">
    <property type="match status" value="1"/>
</dbReference>
<dbReference type="GO" id="GO:0016747">
    <property type="term" value="F:acyltransferase activity, transferring groups other than amino-acyl groups"/>
    <property type="evidence" value="ECO:0007669"/>
    <property type="project" value="InterPro"/>
</dbReference>
<dbReference type="InterPro" id="IPR000182">
    <property type="entry name" value="GNAT_dom"/>
</dbReference>
<dbReference type="CDD" id="cd04301">
    <property type="entry name" value="NAT_SF"/>
    <property type="match status" value="1"/>
</dbReference>
<dbReference type="SUPFAM" id="SSF46785">
    <property type="entry name" value="Winged helix' DNA-binding domain"/>
    <property type="match status" value="1"/>
</dbReference>
<keyword evidence="3" id="KW-0808">Transferase</keyword>
<dbReference type="RefSeq" id="WP_141641429.1">
    <property type="nucleotide sequence ID" value="NZ_VIFM01000015.1"/>
</dbReference>
<reference evidence="3 4" key="1">
    <citation type="submission" date="2019-06" db="EMBL/GenBank/DDBJ databases">
        <authorList>
            <person name="Livingstone P."/>
            <person name="Whitworth D."/>
        </authorList>
    </citation>
    <scope>NUCLEOTIDE SEQUENCE [LARGE SCALE GENOMIC DNA]</scope>
    <source>
        <strain evidence="3 4">AM401</strain>
    </source>
</reference>
<dbReference type="EMBL" id="VIFM01000015">
    <property type="protein sequence ID" value="TQF16955.1"/>
    <property type="molecule type" value="Genomic_DNA"/>
</dbReference>
<protein>
    <submittedName>
        <fullName evidence="3">GNAT family N-acetyltransferase</fullName>
    </submittedName>
</protein>
<dbReference type="SMART" id="SM00347">
    <property type="entry name" value="HTH_MARR"/>
    <property type="match status" value="1"/>
</dbReference>
<dbReference type="InterPro" id="IPR036388">
    <property type="entry name" value="WH-like_DNA-bd_sf"/>
</dbReference>
<dbReference type="CDD" id="cd00090">
    <property type="entry name" value="HTH_ARSR"/>
    <property type="match status" value="1"/>
</dbReference>
<dbReference type="Pfam" id="PF01047">
    <property type="entry name" value="MarR"/>
    <property type="match status" value="1"/>
</dbReference>
<dbReference type="Proteomes" id="UP000315369">
    <property type="component" value="Unassembled WGS sequence"/>
</dbReference>
<dbReference type="InterPro" id="IPR039422">
    <property type="entry name" value="MarR/SlyA-like"/>
</dbReference>
<proteinExistence type="predicted"/>
<evidence type="ECO:0000313" key="3">
    <source>
        <dbReference type="EMBL" id="TQF16955.1"/>
    </source>
</evidence>
<dbReference type="PROSITE" id="PS50995">
    <property type="entry name" value="HTH_MARR_2"/>
    <property type="match status" value="1"/>
</dbReference>
<dbReference type="InterPro" id="IPR000835">
    <property type="entry name" value="HTH_MarR-typ"/>
</dbReference>
<dbReference type="Pfam" id="PF00583">
    <property type="entry name" value="Acetyltransf_1"/>
    <property type="match status" value="1"/>
</dbReference>
<comment type="caution">
    <text evidence="3">The sequence shown here is derived from an EMBL/GenBank/DDBJ whole genome shotgun (WGS) entry which is preliminary data.</text>
</comment>
<gene>
    <name evidence="3" type="ORF">FJV41_05930</name>
</gene>
<keyword evidence="4" id="KW-1185">Reference proteome</keyword>
<dbReference type="PROSITE" id="PS51186">
    <property type="entry name" value="GNAT"/>
    <property type="match status" value="1"/>
</dbReference>
<dbReference type="GO" id="GO:0006950">
    <property type="term" value="P:response to stress"/>
    <property type="evidence" value="ECO:0007669"/>
    <property type="project" value="TreeGrafter"/>
</dbReference>
<evidence type="ECO:0000259" key="1">
    <source>
        <dbReference type="PROSITE" id="PS50995"/>
    </source>
</evidence>
<evidence type="ECO:0000259" key="2">
    <source>
        <dbReference type="PROSITE" id="PS51186"/>
    </source>
</evidence>
<dbReference type="Gene3D" id="1.10.10.10">
    <property type="entry name" value="Winged helix-like DNA-binding domain superfamily/Winged helix DNA-binding domain"/>
    <property type="match status" value="1"/>
</dbReference>
<dbReference type="SUPFAM" id="SSF55729">
    <property type="entry name" value="Acyl-CoA N-acyltransferases (Nat)"/>
    <property type="match status" value="1"/>
</dbReference>
<feature type="domain" description="N-acetyltransferase" evidence="2">
    <location>
        <begin position="173"/>
        <end position="317"/>
    </location>
</feature>